<dbReference type="Proteomes" id="UP001499852">
    <property type="component" value="Unassembled WGS sequence"/>
</dbReference>
<evidence type="ECO:0000256" key="2">
    <source>
        <dbReference type="ARBA" id="ARBA00022729"/>
    </source>
</evidence>
<dbReference type="PANTHER" id="PTHR30332">
    <property type="entry name" value="PROBABLE GENERAL SECRETION PATHWAY PROTEIN D"/>
    <property type="match status" value="1"/>
</dbReference>
<keyword evidence="3" id="KW-0472">Membrane</keyword>
<evidence type="ECO:0000256" key="1">
    <source>
        <dbReference type="ARBA" id="ARBA00004370"/>
    </source>
</evidence>
<evidence type="ECO:0000256" key="3">
    <source>
        <dbReference type="ARBA" id="ARBA00023136"/>
    </source>
</evidence>
<dbReference type="InterPro" id="IPR004846">
    <property type="entry name" value="T2SS/T3SS_dom"/>
</dbReference>
<name>A0ABP9P046_9BACT</name>
<comment type="subcellular location">
    <subcellularLocation>
        <location evidence="1">Membrane</location>
    </subcellularLocation>
</comment>
<organism evidence="7 8">
    <name type="scientific">Prosthecobacter algae</name>
    <dbReference type="NCBI Taxonomy" id="1144682"/>
    <lineage>
        <taxon>Bacteria</taxon>
        <taxon>Pseudomonadati</taxon>
        <taxon>Verrucomicrobiota</taxon>
        <taxon>Verrucomicrobiia</taxon>
        <taxon>Verrucomicrobiales</taxon>
        <taxon>Verrucomicrobiaceae</taxon>
        <taxon>Prosthecobacter</taxon>
    </lineage>
</organism>
<dbReference type="RefSeq" id="WP_345734769.1">
    <property type="nucleotide sequence ID" value="NZ_BAABIA010000001.1"/>
</dbReference>
<proteinExistence type="inferred from homology"/>
<evidence type="ECO:0000313" key="7">
    <source>
        <dbReference type="EMBL" id="GAA5133959.1"/>
    </source>
</evidence>
<dbReference type="InterPro" id="IPR001775">
    <property type="entry name" value="GspD/PilQ"/>
</dbReference>
<comment type="similarity">
    <text evidence="4">Belongs to the bacterial secretin family.</text>
</comment>
<sequence>MSSPSFNFSSAVFEAEAQKLRDAPPQQYEFSNAILSDVLRFLATDAGMSFFSLPNDSPEGSRQVTFTIKASPFRVLETLCNANQLAIIPDNGIWYIRPADDKELIGKSYQIRHNALERVDRVNSGSGLSLTPVGGSGGGGGGGGGGASAGGVNLQGNQETFSVRRSEIINDIRSLLSLPTEEQETSSQSGGDLGSIAGVGGDPTKAMNSNELSAFRKPKVIWKSDSNTLYIVATRLQHMWVEGFLEIADKPQTLIAIEVKFIETTRDPKREFGIDWTGTFDTGNFRQVNQVTEEIDEDTGRRSIQVEYDNVATNGGYRADLTNLLSPTNLNAAGGALGYPALGILSSQDINVKLRALLRDEETQMTSYPRMVTMNNSEVSFRSVVNQPVLDGTASATVGAGATTTSSIAYLPIGTVLNILPKRMENDKILLNMAVTVSSIISTEIINGNPYPVASSRVYNAPVEVNSGYTVAVGGLDEAREREGKAGIPFLHSIPVLGKAFKYDSKSKNHKNLMLFITPQIIDARDGGLPNEPQSVIPQRPDKMLPKIPQVDPNSGAIIGGPEALPNAVSYLTRETDILHHTIYEGRITADESRKVKELKIAVEQLAAQCEVLQQQYPAQGALIYSNQQQLKGLLDRNQQMARLLFSKKYF</sequence>
<feature type="domain" description="Type II/III secretion system secretin-like" evidence="6">
    <location>
        <begin position="357"/>
        <end position="523"/>
    </location>
</feature>
<dbReference type="InterPro" id="IPR050810">
    <property type="entry name" value="Bact_Secretion_Sys_Channel"/>
</dbReference>
<dbReference type="PRINTS" id="PR00811">
    <property type="entry name" value="BCTERIALGSPD"/>
</dbReference>
<evidence type="ECO:0000313" key="8">
    <source>
        <dbReference type="Proteomes" id="UP001499852"/>
    </source>
</evidence>
<protein>
    <recommendedName>
        <fullName evidence="6">Type II/III secretion system secretin-like domain-containing protein</fullName>
    </recommendedName>
</protein>
<evidence type="ECO:0000259" key="6">
    <source>
        <dbReference type="Pfam" id="PF00263"/>
    </source>
</evidence>
<keyword evidence="2" id="KW-0732">Signal</keyword>
<evidence type="ECO:0000256" key="4">
    <source>
        <dbReference type="RuleBase" id="RU004003"/>
    </source>
</evidence>
<comment type="caution">
    <text evidence="7">The sequence shown here is derived from an EMBL/GenBank/DDBJ whole genome shotgun (WGS) entry which is preliminary data.</text>
</comment>
<keyword evidence="8" id="KW-1185">Reference proteome</keyword>
<reference evidence="8" key="1">
    <citation type="journal article" date="2019" name="Int. J. Syst. Evol. Microbiol.">
        <title>The Global Catalogue of Microorganisms (GCM) 10K type strain sequencing project: providing services to taxonomists for standard genome sequencing and annotation.</title>
        <authorList>
            <consortium name="The Broad Institute Genomics Platform"/>
            <consortium name="The Broad Institute Genome Sequencing Center for Infectious Disease"/>
            <person name="Wu L."/>
            <person name="Ma J."/>
        </authorList>
    </citation>
    <scope>NUCLEOTIDE SEQUENCE [LARGE SCALE GENOMIC DNA]</scope>
    <source>
        <strain evidence="8">JCM 18053</strain>
    </source>
</reference>
<feature type="region of interest" description="Disordered" evidence="5">
    <location>
        <begin position="127"/>
        <end position="150"/>
    </location>
</feature>
<dbReference type="Pfam" id="PF00263">
    <property type="entry name" value="Secretin"/>
    <property type="match status" value="1"/>
</dbReference>
<gene>
    <name evidence="7" type="ORF">GCM10023213_04720</name>
</gene>
<dbReference type="PANTHER" id="PTHR30332:SF24">
    <property type="entry name" value="SECRETIN GSPD-RELATED"/>
    <property type="match status" value="1"/>
</dbReference>
<feature type="compositionally biased region" description="Gly residues" evidence="5">
    <location>
        <begin position="134"/>
        <end position="149"/>
    </location>
</feature>
<evidence type="ECO:0000256" key="5">
    <source>
        <dbReference type="SAM" id="MobiDB-lite"/>
    </source>
</evidence>
<accession>A0ABP9P046</accession>
<dbReference type="EMBL" id="BAABIA010000001">
    <property type="protein sequence ID" value="GAA5133959.1"/>
    <property type="molecule type" value="Genomic_DNA"/>
</dbReference>